<dbReference type="Proteomes" id="UP000009234">
    <property type="component" value="Chromosome"/>
</dbReference>
<evidence type="ECO:0000256" key="8">
    <source>
        <dbReference type="HAMAP-Rule" id="MF_01865"/>
    </source>
</evidence>
<dbReference type="SFLD" id="SFLDF00274">
    <property type="entry name" value="ribosomal_protein_S12_methylth"/>
    <property type="match status" value="1"/>
</dbReference>
<dbReference type="InterPro" id="IPR005840">
    <property type="entry name" value="Ribosomal_uS12_MeSTrfase_RimO"/>
</dbReference>
<dbReference type="PROSITE" id="PS51918">
    <property type="entry name" value="RADICAL_SAM"/>
    <property type="match status" value="1"/>
</dbReference>
<reference evidence="12 13" key="2">
    <citation type="journal article" date="2012" name="Stand. Genomic Sci.">
        <title>Complete genome sequence of the sulfate-reducing firmicute Desulfotomaculum ruminis type strain (DL(T)).</title>
        <authorList>
            <person name="Spring S."/>
            <person name="Visser M."/>
            <person name="Lu M."/>
            <person name="Copeland A."/>
            <person name="Lapidus A."/>
            <person name="Lucas S."/>
            <person name="Cheng J.F."/>
            <person name="Han C."/>
            <person name="Tapia R."/>
            <person name="Goodwin L.A."/>
            <person name="Pitluck S."/>
            <person name="Ivanova N."/>
            <person name="Land M."/>
            <person name="Hauser L."/>
            <person name="Larimer F."/>
            <person name="Rohde M."/>
            <person name="Goker M."/>
            <person name="Detter J.C."/>
            <person name="Kyrpides N.C."/>
            <person name="Woyke T."/>
            <person name="Schaap P.J."/>
            <person name="Plugge C.M."/>
            <person name="Muyzer G."/>
            <person name="Kuever J."/>
            <person name="Pereira I.A."/>
            <person name="Parshina S.N."/>
            <person name="Bernier-Latmani R."/>
            <person name="Stams A.J."/>
            <person name="Klenk H.P."/>
        </authorList>
    </citation>
    <scope>NUCLEOTIDE SEQUENCE [LARGE SCALE GENOMIC DNA]</scope>
    <source>
        <strain evidence="13">ATCC 23193 / DSM 2154 / NCIB 8452 / DL</strain>
    </source>
</reference>
<accession>F6DUQ6</accession>
<evidence type="ECO:0000259" key="11">
    <source>
        <dbReference type="PROSITE" id="PS51918"/>
    </source>
</evidence>
<dbReference type="InterPro" id="IPR007197">
    <property type="entry name" value="rSAM"/>
</dbReference>
<evidence type="ECO:0000256" key="7">
    <source>
        <dbReference type="ARBA" id="ARBA00023014"/>
    </source>
</evidence>
<dbReference type="InterPro" id="IPR006638">
    <property type="entry name" value="Elp3/MiaA/NifB-like_rSAM"/>
</dbReference>
<feature type="binding site" evidence="8">
    <location>
        <position position="48"/>
    </location>
    <ligand>
        <name>[4Fe-4S] cluster</name>
        <dbReference type="ChEBI" id="CHEBI:49883"/>
        <label>1</label>
    </ligand>
</feature>
<evidence type="ECO:0000256" key="3">
    <source>
        <dbReference type="ARBA" id="ARBA00022679"/>
    </source>
</evidence>
<comment type="cofactor">
    <cofactor evidence="8">
        <name>[4Fe-4S] cluster</name>
        <dbReference type="ChEBI" id="CHEBI:49883"/>
    </cofactor>
    <text evidence="8">Binds 2 [4Fe-4S] clusters. One cluster is coordinated with 3 cysteines and an exchangeable S-adenosyl-L-methionine.</text>
</comment>
<keyword evidence="7 8" id="KW-0411">Iron-sulfur</keyword>
<dbReference type="Gene3D" id="3.40.50.12160">
    <property type="entry name" value="Methylthiotransferase, N-terminal domain"/>
    <property type="match status" value="1"/>
</dbReference>
<dbReference type="NCBIfam" id="TIGR00089">
    <property type="entry name" value="MiaB/RimO family radical SAM methylthiotransferase"/>
    <property type="match status" value="1"/>
</dbReference>
<dbReference type="GO" id="GO:0140101">
    <property type="term" value="F:catalytic activity, acting on a tRNA"/>
    <property type="evidence" value="ECO:0007669"/>
    <property type="project" value="UniProtKB-ARBA"/>
</dbReference>
<dbReference type="Gene3D" id="2.40.50.140">
    <property type="entry name" value="Nucleic acid-binding proteins"/>
    <property type="match status" value="1"/>
</dbReference>
<dbReference type="STRING" id="696281.Desru_1937"/>
<keyword evidence="3 8" id="KW-0808">Transferase</keyword>
<comment type="catalytic activity">
    <reaction evidence="8">
        <text>L-aspartate(89)-[ribosomal protein uS12]-hydrogen + (sulfur carrier)-SH + AH2 + 2 S-adenosyl-L-methionine = 3-methylsulfanyl-L-aspartate(89)-[ribosomal protein uS12]-hydrogen + (sulfur carrier)-H + 5'-deoxyadenosine + L-methionine + A + S-adenosyl-L-homocysteine + 2 H(+)</text>
        <dbReference type="Rhea" id="RHEA:37087"/>
        <dbReference type="Rhea" id="RHEA-COMP:10460"/>
        <dbReference type="Rhea" id="RHEA-COMP:10461"/>
        <dbReference type="Rhea" id="RHEA-COMP:14737"/>
        <dbReference type="Rhea" id="RHEA-COMP:14739"/>
        <dbReference type="ChEBI" id="CHEBI:13193"/>
        <dbReference type="ChEBI" id="CHEBI:15378"/>
        <dbReference type="ChEBI" id="CHEBI:17319"/>
        <dbReference type="ChEBI" id="CHEBI:17499"/>
        <dbReference type="ChEBI" id="CHEBI:29917"/>
        <dbReference type="ChEBI" id="CHEBI:29961"/>
        <dbReference type="ChEBI" id="CHEBI:57844"/>
        <dbReference type="ChEBI" id="CHEBI:57856"/>
        <dbReference type="ChEBI" id="CHEBI:59789"/>
        <dbReference type="ChEBI" id="CHEBI:64428"/>
        <dbReference type="ChEBI" id="CHEBI:73599"/>
        <dbReference type="EC" id="2.8.4.4"/>
    </reaction>
</comment>
<dbReference type="FunFam" id="3.80.30.20:FF:000001">
    <property type="entry name" value="tRNA-2-methylthio-N(6)-dimethylallyladenosine synthase 2"/>
    <property type="match status" value="1"/>
</dbReference>
<feature type="domain" description="TRAM" evidence="9">
    <location>
        <begin position="376"/>
        <end position="445"/>
    </location>
</feature>
<keyword evidence="4 8" id="KW-0949">S-adenosyl-L-methionine</keyword>
<dbReference type="EMBL" id="CP002780">
    <property type="protein sequence ID" value="AEG60194.1"/>
    <property type="molecule type" value="Genomic_DNA"/>
</dbReference>
<dbReference type="Gene3D" id="3.80.30.20">
    <property type="entry name" value="tm_1862 like domain"/>
    <property type="match status" value="1"/>
</dbReference>
<dbReference type="PANTHER" id="PTHR43837:SF1">
    <property type="entry name" value="RIBOSOMAL PROTEIN US12 METHYLTHIOTRANSFERASE RIMO"/>
    <property type="match status" value="1"/>
</dbReference>
<dbReference type="PROSITE" id="PS50926">
    <property type="entry name" value="TRAM"/>
    <property type="match status" value="1"/>
</dbReference>
<dbReference type="InterPro" id="IPR023404">
    <property type="entry name" value="rSAM_horseshoe"/>
</dbReference>
<dbReference type="PANTHER" id="PTHR43837">
    <property type="entry name" value="RIBOSOMAL PROTEIN S12 METHYLTHIOTRANSFERASE RIMO"/>
    <property type="match status" value="1"/>
</dbReference>
<evidence type="ECO:0000259" key="9">
    <source>
        <dbReference type="PROSITE" id="PS50926"/>
    </source>
</evidence>
<name>F6DUQ6_DESRL</name>
<organism evidence="12 13">
    <name type="scientific">Desulforamulus ruminis (strain ATCC 23193 / DSM 2154 / NCIMB 8452 / DL)</name>
    <name type="common">Desulfotomaculum ruminis</name>
    <dbReference type="NCBI Taxonomy" id="696281"/>
    <lineage>
        <taxon>Bacteria</taxon>
        <taxon>Bacillati</taxon>
        <taxon>Bacillota</taxon>
        <taxon>Clostridia</taxon>
        <taxon>Eubacteriales</taxon>
        <taxon>Peptococcaceae</taxon>
        <taxon>Desulforamulus</taxon>
    </lineage>
</organism>
<gene>
    <name evidence="8" type="primary">rimO</name>
    <name evidence="12" type="ordered locus">Desru_1937</name>
</gene>
<dbReference type="InterPro" id="IPR005839">
    <property type="entry name" value="Methylthiotransferase"/>
</dbReference>
<keyword evidence="1 8" id="KW-0004">4Fe-4S</keyword>
<keyword evidence="2 8" id="KW-0963">Cytoplasm</keyword>
<evidence type="ECO:0000256" key="2">
    <source>
        <dbReference type="ARBA" id="ARBA00022490"/>
    </source>
</evidence>
<dbReference type="HAMAP" id="MF_01865">
    <property type="entry name" value="MTTase_RimO"/>
    <property type="match status" value="1"/>
</dbReference>
<dbReference type="SMART" id="SM00729">
    <property type="entry name" value="Elp3"/>
    <property type="match status" value="1"/>
</dbReference>
<proteinExistence type="inferred from homology"/>
<evidence type="ECO:0000256" key="1">
    <source>
        <dbReference type="ARBA" id="ARBA00022485"/>
    </source>
</evidence>
<evidence type="ECO:0000313" key="12">
    <source>
        <dbReference type="EMBL" id="AEG60194.1"/>
    </source>
</evidence>
<dbReference type="SFLD" id="SFLDS00029">
    <property type="entry name" value="Radical_SAM"/>
    <property type="match status" value="1"/>
</dbReference>
<sequence>MSTSVAFVSLGCPKNLVDSEVMLGLLKNANFDIICNEAKAEVCIVNTCGFIESAKEESIRQILQLAQNKATGRCRALIVAGCLSQRYSKELLEEMPEIDALVGPGRIEEIVPIVNEVLAGKKRTCHINEPLYLYDENSPRLLSTPAYTAYVKIAEGCDNRCAYCAIPDIRGHFRSRSLESIEAEVIRLVREGAKEIILIAQDTTRYGQDLYGEYSLHRLLKRLAPISGLRWIRLMYCYPNRFTEELIETLAKQKNLCKYIDLPLQHANDTILRTMGRPVTQQQARELIGQLRDKIPGLVLRTSFIVGFPGETEEQFQELLDFMREIKFDRAGVFTYSQEEGTPAAGMPGQIPEEVKQDRYHRAMALQQEIAREQNRQRIGQVLEILVEEIVDSGKNIYAGRSSLDAPEIDGTVEFVSPRPLKPGDMVMVKMNRAMEYDLMGELTQ</sequence>
<dbReference type="eggNOG" id="COG0621">
    <property type="taxonomic scope" value="Bacteria"/>
</dbReference>
<dbReference type="GO" id="GO:0005829">
    <property type="term" value="C:cytosol"/>
    <property type="evidence" value="ECO:0007669"/>
    <property type="project" value="TreeGrafter"/>
</dbReference>
<dbReference type="OrthoDB" id="9805215at2"/>
<dbReference type="InterPro" id="IPR038135">
    <property type="entry name" value="Methylthiotransferase_N_sf"/>
</dbReference>
<evidence type="ECO:0000256" key="4">
    <source>
        <dbReference type="ARBA" id="ARBA00022691"/>
    </source>
</evidence>
<dbReference type="GO" id="GO:0035599">
    <property type="term" value="F:aspartic acid methylthiotransferase activity"/>
    <property type="evidence" value="ECO:0007669"/>
    <property type="project" value="TreeGrafter"/>
</dbReference>
<dbReference type="NCBIfam" id="TIGR01125">
    <property type="entry name" value="30S ribosomal protein S12 methylthiotransferase RimO"/>
    <property type="match status" value="1"/>
</dbReference>
<dbReference type="InterPro" id="IPR058240">
    <property type="entry name" value="rSAM_sf"/>
</dbReference>
<dbReference type="InterPro" id="IPR002792">
    <property type="entry name" value="TRAM_dom"/>
</dbReference>
<dbReference type="InterPro" id="IPR012340">
    <property type="entry name" value="NA-bd_OB-fold"/>
</dbReference>
<dbReference type="GO" id="GO:0035600">
    <property type="term" value="P:tRNA methylthiolation"/>
    <property type="evidence" value="ECO:0007669"/>
    <property type="project" value="UniProtKB-ARBA"/>
</dbReference>
<dbReference type="InterPro" id="IPR020612">
    <property type="entry name" value="Methylthiotransferase_CS"/>
</dbReference>
<dbReference type="KEGG" id="dru:Desru_1937"/>
<dbReference type="GO" id="GO:0051539">
    <property type="term" value="F:4 iron, 4 sulfur cluster binding"/>
    <property type="evidence" value="ECO:0007669"/>
    <property type="project" value="UniProtKB-UniRule"/>
</dbReference>
<dbReference type="PROSITE" id="PS01278">
    <property type="entry name" value="MTTASE_RADICAL"/>
    <property type="match status" value="1"/>
</dbReference>
<feature type="domain" description="Radical SAM core" evidence="11">
    <location>
        <begin position="143"/>
        <end position="373"/>
    </location>
</feature>
<comment type="function">
    <text evidence="8">Catalyzes the methylthiolation of an aspartic acid residue of ribosomal protein uS12.</text>
</comment>
<feature type="binding site" evidence="8">
    <location>
        <position position="161"/>
    </location>
    <ligand>
        <name>[4Fe-4S] cluster</name>
        <dbReference type="ChEBI" id="CHEBI:49883"/>
        <label>2</label>
        <note>4Fe-4S-S-AdoMet</note>
    </ligand>
</feature>
<dbReference type="EC" id="2.8.4.4" evidence="8"/>
<keyword evidence="5 8" id="KW-0479">Metal-binding</keyword>
<dbReference type="InterPro" id="IPR013848">
    <property type="entry name" value="Methylthiotransferase_N"/>
</dbReference>
<evidence type="ECO:0000313" key="13">
    <source>
        <dbReference type="Proteomes" id="UP000009234"/>
    </source>
</evidence>
<dbReference type="RefSeq" id="WP_013841957.1">
    <property type="nucleotide sequence ID" value="NC_015589.1"/>
</dbReference>
<feature type="binding site" evidence="8">
    <location>
        <position position="157"/>
    </location>
    <ligand>
        <name>[4Fe-4S] cluster</name>
        <dbReference type="ChEBI" id="CHEBI:49883"/>
        <label>2</label>
        <note>4Fe-4S-S-AdoMet</note>
    </ligand>
</feature>
<dbReference type="Pfam" id="PF18693">
    <property type="entry name" value="TRAM_2"/>
    <property type="match status" value="1"/>
</dbReference>
<reference evidence="13" key="1">
    <citation type="submission" date="2011-05" db="EMBL/GenBank/DDBJ databases">
        <title>Complete sequence of Desulfotomaculum ruminis DSM 2154.</title>
        <authorList>
            <person name="Lucas S."/>
            <person name="Copeland A."/>
            <person name="Lapidus A."/>
            <person name="Cheng J.-F."/>
            <person name="Goodwin L."/>
            <person name="Pitluck S."/>
            <person name="Lu M."/>
            <person name="Detter J.C."/>
            <person name="Han C."/>
            <person name="Tapia R."/>
            <person name="Land M."/>
            <person name="Hauser L."/>
            <person name="Kyrpides N."/>
            <person name="Ivanova N."/>
            <person name="Mikhailova N."/>
            <person name="Pagani I."/>
            <person name="Stams A.J.M."/>
            <person name="Plugge C.M."/>
            <person name="Muyzer G."/>
            <person name="Kuever J."/>
            <person name="Parshina S.N."/>
            <person name="Ivanova A.E."/>
            <person name="Nazina T.N."/>
            <person name="Brambilla E."/>
            <person name="Spring S."/>
            <person name="Klenk H.-P."/>
            <person name="Woyke T."/>
        </authorList>
    </citation>
    <scope>NUCLEOTIDE SEQUENCE [LARGE SCALE GENOMIC DNA]</scope>
    <source>
        <strain evidence="13">ATCC 23193 / DSM 2154 / NCIB 8452 / DL</strain>
    </source>
</reference>
<dbReference type="SUPFAM" id="SSF102114">
    <property type="entry name" value="Radical SAM enzymes"/>
    <property type="match status" value="1"/>
</dbReference>
<dbReference type="Pfam" id="PF00919">
    <property type="entry name" value="UPF0004"/>
    <property type="match status" value="1"/>
</dbReference>
<evidence type="ECO:0000259" key="10">
    <source>
        <dbReference type="PROSITE" id="PS51449"/>
    </source>
</evidence>
<feature type="binding site" evidence="8">
    <location>
        <position position="12"/>
    </location>
    <ligand>
        <name>[4Fe-4S] cluster</name>
        <dbReference type="ChEBI" id="CHEBI:49883"/>
        <label>1</label>
    </ligand>
</feature>
<comment type="subcellular location">
    <subcellularLocation>
        <location evidence="8">Cytoplasm</location>
    </subcellularLocation>
</comment>
<feature type="binding site" evidence="8">
    <location>
        <position position="164"/>
    </location>
    <ligand>
        <name>[4Fe-4S] cluster</name>
        <dbReference type="ChEBI" id="CHEBI:49883"/>
        <label>2</label>
        <note>4Fe-4S-S-AdoMet</note>
    </ligand>
</feature>
<protein>
    <recommendedName>
        <fullName evidence="8">Ribosomal protein uS12 methylthiotransferase RimO</fullName>
        <shortName evidence="8">uS12 MTTase</shortName>
        <shortName evidence="8">uS12 methylthiotransferase</shortName>
        <ecNumber evidence="8">2.8.4.4</ecNumber>
    </recommendedName>
    <alternativeName>
        <fullName evidence="8">Ribosomal protein uS12 (aspartate-C(3))-methylthiotransferase</fullName>
    </alternativeName>
    <alternativeName>
        <fullName evidence="8">Ribosome maturation factor RimO</fullName>
    </alternativeName>
</protein>
<keyword evidence="6 8" id="KW-0408">Iron</keyword>
<dbReference type="SFLD" id="SFLDG01061">
    <property type="entry name" value="methylthiotransferase"/>
    <property type="match status" value="1"/>
</dbReference>
<keyword evidence="13" id="KW-1185">Reference proteome</keyword>
<feature type="binding site" evidence="8">
    <location>
        <position position="82"/>
    </location>
    <ligand>
        <name>[4Fe-4S] cluster</name>
        <dbReference type="ChEBI" id="CHEBI:49883"/>
        <label>1</label>
    </ligand>
</feature>
<dbReference type="PROSITE" id="PS51449">
    <property type="entry name" value="MTTASE_N"/>
    <property type="match status" value="1"/>
</dbReference>
<dbReference type="GO" id="GO:0046872">
    <property type="term" value="F:metal ion binding"/>
    <property type="evidence" value="ECO:0007669"/>
    <property type="project" value="UniProtKB-KW"/>
</dbReference>
<dbReference type="AlphaFoldDB" id="F6DUQ6"/>
<dbReference type="CDD" id="cd01335">
    <property type="entry name" value="Radical_SAM"/>
    <property type="match status" value="1"/>
</dbReference>
<evidence type="ECO:0000256" key="6">
    <source>
        <dbReference type="ARBA" id="ARBA00023004"/>
    </source>
</evidence>
<dbReference type="SFLD" id="SFLDG01082">
    <property type="entry name" value="B12-binding_domain_containing"/>
    <property type="match status" value="1"/>
</dbReference>
<comment type="similarity">
    <text evidence="8">Belongs to the methylthiotransferase family. RimO subfamily.</text>
</comment>
<dbReference type="Pfam" id="PF04055">
    <property type="entry name" value="Radical_SAM"/>
    <property type="match status" value="1"/>
</dbReference>
<dbReference type="GO" id="GO:0103039">
    <property type="term" value="F:protein methylthiotransferase activity"/>
    <property type="evidence" value="ECO:0007669"/>
    <property type="project" value="UniProtKB-EC"/>
</dbReference>
<evidence type="ECO:0000256" key="5">
    <source>
        <dbReference type="ARBA" id="ARBA00022723"/>
    </source>
</evidence>
<dbReference type="HOGENOM" id="CLU_018697_0_1_9"/>
<feature type="domain" description="MTTase N-terminal" evidence="10">
    <location>
        <begin position="3"/>
        <end position="119"/>
    </location>
</feature>